<organism evidence="1 2">
    <name type="scientific">Mesobacillus campisalis</name>
    <dbReference type="NCBI Taxonomy" id="1408103"/>
    <lineage>
        <taxon>Bacteria</taxon>
        <taxon>Bacillati</taxon>
        <taxon>Bacillota</taxon>
        <taxon>Bacilli</taxon>
        <taxon>Bacillales</taxon>
        <taxon>Bacillaceae</taxon>
        <taxon>Mesobacillus</taxon>
    </lineage>
</organism>
<keyword evidence="2" id="KW-1185">Reference proteome</keyword>
<accession>A0A0M2SVZ4</accession>
<dbReference type="EMBL" id="LAYY01000006">
    <property type="protein sequence ID" value="KKK38744.1"/>
    <property type="molecule type" value="Genomic_DNA"/>
</dbReference>
<protein>
    <submittedName>
        <fullName evidence="1">Uncharacterized protein</fullName>
    </submittedName>
</protein>
<dbReference type="OrthoDB" id="2844051at2"/>
<sequence>MKPVLSCTTEELALLVTLCGYPGMAKGIAENSMGKRSTREWEAIMDATAHQLMLKGIWDDERDAREETPLSDEMIQFVQSFIHSKYMIRCSNLPQQHLLMIHHIDGSTWLSNLVVKNVIHEFAYIDQAEIPGMIKDYYQFTHHGTGGEASFSLSDQAFDLLSDAKNVKKVWKKSSFTPDEKESFEQFLAALDKQQWTLYNISFFHNPDVDANPLLENILFFLPSHNGIWTVEYTNHPDTPVKVKLETLEEWHKLLDGVGFIAERAGVQR</sequence>
<dbReference type="RefSeq" id="WP_046523047.1">
    <property type="nucleotide sequence ID" value="NZ_LAYY01000006.1"/>
</dbReference>
<comment type="caution">
    <text evidence="1">The sequence shown here is derived from an EMBL/GenBank/DDBJ whole genome shotgun (WGS) entry which is preliminary data.</text>
</comment>
<dbReference type="PATRIC" id="fig|1408103.3.peg.1593"/>
<dbReference type="AlphaFoldDB" id="A0A0M2SVZ4"/>
<gene>
    <name evidence="1" type="ORF">WQ57_07085</name>
</gene>
<proteinExistence type="predicted"/>
<name>A0A0M2SVZ4_9BACI</name>
<evidence type="ECO:0000313" key="1">
    <source>
        <dbReference type="EMBL" id="KKK38744.1"/>
    </source>
</evidence>
<reference evidence="1 2" key="1">
    <citation type="submission" date="2015-04" db="EMBL/GenBank/DDBJ databases">
        <title>Taxonomic description and genome sequence of Bacillus campisalis sp. nov., a novel member of the genus Bacillus isolated from solar saltern.</title>
        <authorList>
            <person name="Mathan Kumar R."/>
            <person name="Kaur G."/>
            <person name="Kumar A."/>
            <person name="Singh N.K."/>
            <person name="Kaur N."/>
            <person name="Kumar N."/>
            <person name="Mayilraj S."/>
        </authorList>
    </citation>
    <scope>NUCLEOTIDE SEQUENCE [LARGE SCALE GENOMIC DNA]</scope>
    <source>
        <strain evidence="1 2">SA2-6</strain>
    </source>
</reference>
<dbReference type="Proteomes" id="UP000034166">
    <property type="component" value="Unassembled WGS sequence"/>
</dbReference>
<evidence type="ECO:0000313" key="2">
    <source>
        <dbReference type="Proteomes" id="UP000034166"/>
    </source>
</evidence>